<feature type="non-terminal residue" evidence="9">
    <location>
        <position position="465"/>
    </location>
</feature>
<comment type="similarity">
    <text evidence="3">Belongs to the HARBI1 family.</text>
</comment>
<keyword evidence="5" id="KW-0479">Metal-binding</keyword>
<evidence type="ECO:0000259" key="8">
    <source>
        <dbReference type="Pfam" id="PF13359"/>
    </source>
</evidence>
<dbReference type="InterPro" id="IPR027806">
    <property type="entry name" value="HARBI1_dom"/>
</dbReference>
<evidence type="ECO:0000256" key="3">
    <source>
        <dbReference type="ARBA" id="ARBA00006958"/>
    </source>
</evidence>
<dbReference type="PANTHER" id="PTHR22930">
    <property type="match status" value="1"/>
</dbReference>
<evidence type="ECO:0000256" key="2">
    <source>
        <dbReference type="ARBA" id="ARBA00004123"/>
    </source>
</evidence>
<keyword evidence="4" id="KW-0540">Nuclease</keyword>
<reference evidence="9 10" key="1">
    <citation type="submission" date="2019-08" db="EMBL/GenBank/DDBJ databases">
        <title>Whole genome of Aphis craccivora.</title>
        <authorList>
            <person name="Voronova N.V."/>
            <person name="Shulinski R.S."/>
            <person name="Bandarenka Y.V."/>
            <person name="Zhorov D.G."/>
            <person name="Warner D."/>
        </authorList>
    </citation>
    <scope>NUCLEOTIDE SEQUENCE [LARGE SCALE GENOMIC DNA]</scope>
    <source>
        <strain evidence="9">180601</strain>
        <tissue evidence="9">Whole Body</tissue>
    </source>
</reference>
<dbReference type="Pfam" id="PF13359">
    <property type="entry name" value="DDE_Tnp_4"/>
    <property type="match status" value="1"/>
</dbReference>
<name>A0A6G0Y621_APHCR</name>
<proteinExistence type="inferred from homology"/>
<keyword evidence="10" id="KW-1185">Reference proteome</keyword>
<feature type="domain" description="DDE Tnp4" evidence="8">
    <location>
        <begin position="168"/>
        <end position="336"/>
    </location>
</feature>
<evidence type="ECO:0000256" key="5">
    <source>
        <dbReference type="ARBA" id="ARBA00022723"/>
    </source>
</evidence>
<dbReference type="AlphaFoldDB" id="A0A6G0Y621"/>
<protein>
    <submittedName>
        <fullName evidence="9">Protein ALP1-like</fullName>
    </submittedName>
</protein>
<dbReference type="GO" id="GO:0004518">
    <property type="term" value="F:nuclease activity"/>
    <property type="evidence" value="ECO:0007669"/>
    <property type="project" value="UniProtKB-KW"/>
</dbReference>
<keyword evidence="6" id="KW-0378">Hydrolase</keyword>
<comment type="caution">
    <text evidence="9">The sequence shown here is derived from an EMBL/GenBank/DDBJ whole genome shotgun (WGS) entry which is preliminary data.</text>
</comment>
<accession>A0A6G0Y621</accession>
<dbReference type="GO" id="GO:0005634">
    <property type="term" value="C:nucleus"/>
    <property type="evidence" value="ECO:0007669"/>
    <property type="project" value="UniProtKB-SubCell"/>
</dbReference>
<evidence type="ECO:0000256" key="6">
    <source>
        <dbReference type="ARBA" id="ARBA00022801"/>
    </source>
</evidence>
<dbReference type="InterPro" id="IPR045249">
    <property type="entry name" value="HARBI1-like"/>
</dbReference>
<organism evidence="9 10">
    <name type="scientific">Aphis craccivora</name>
    <name type="common">Cowpea aphid</name>
    <dbReference type="NCBI Taxonomy" id="307492"/>
    <lineage>
        <taxon>Eukaryota</taxon>
        <taxon>Metazoa</taxon>
        <taxon>Ecdysozoa</taxon>
        <taxon>Arthropoda</taxon>
        <taxon>Hexapoda</taxon>
        <taxon>Insecta</taxon>
        <taxon>Pterygota</taxon>
        <taxon>Neoptera</taxon>
        <taxon>Paraneoptera</taxon>
        <taxon>Hemiptera</taxon>
        <taxon>Sternorrhyncha</taxon>
        <taxon>Aphidomorpha</taxon>
        <taxon>Aphidoidea</taxon>
        <taxon>Aphididae</taxon>
        <taxon>Aphidini</taxon>
        <taxon>Aphis</taxon>
        <taxon>Aphis</taxon>
    </lineage>
</organism>
<evidence type="ECO:0000313" key="9">
    <source>
        <dbReference type="EMBL" id="KAF0749963.1"/>
    </source>
</evidence>
<keyword evidence="7" id="KW-0539">Nucleus</keyword>
<evidence type="ECO:0000256" key="7">
    <source>
        <dbReference type="ARBA" id="ARBA00023242"/>
    </source>
</evidence>
<sequence length="465" mass="53749">MDSDSSDDSVIVMWSYLKSKKKKRKFWVHPYLANNINRNAYVASRELLLHPQRFQSFYRMSKESFSELCNLVGPAISRKDTHFRKCVGVEERLLITIRYLATGCNFSALAFYFARGNNTISKIVADTTRNIWECLKEQYMPVPTAEKWKTIADRFQDLWNLPNCIGAIDGKHIRIQKIPKSGSSNFNYKSYHSLVLMASCDADGIFTTIDVGQAGRNADAGVFRACRLGRWLDINGLDIPTGIKLPHDEGDIQMFPYYFVADEAFPLKSYLMRPYPRRVLNNKKRIFNYRLSRGRKTIECAFGMMASKFKVLSTPILCVNEETINSITRCVCVLHNFIRIREGRAYQPQYYNNKETEINMNIGIELENENNNLPTRNSASGLRDYLSNYFVQPQSALPWQWNYSVVEFKIKLKLQMYKGSSFLDIITKVADDRCNETEHVQSRAILDDAVAATIVALRVWEKFYL</sequence>
<dbReference type="GO" id="GO:0046872">
    <property type="term" value="F:metal ion binding"/>
    <property type="evidence" value="ECO:0007669"/>
    <property type="project" value="UniProtKB-KW"/>
</dbReference>
<dbReference type="GO" id="GO:0016787">
    <property type="term" value="F:hydrolase activity"/>
    <property type="evidence" value="ECO:0007669"/>
    <property type="project" value="UniProtKB-KW"/>
</dbReference>
<comment type="subcellular location">
    <subcellularLocation>
        <location evidence="2">Nucleus</location>
    </subcellularLocation>
</comment>
<dbReference type="Proteomes" id="UP000478052">
    <property type="component" value="Unassembled WGS sequence"/>
</dbReference>
<evidence type="ECO:0000313" key="10">
    <source>
        <dbReference type="Proteomes" id="UP000478052"/>
    </source>
</evidence>
<dbReference type="EMBL" id="VUJU01005906">
    <property type="protein sequence ID" value="KAF0749963.1"/>
    <property type="molecule type" value="Genomic_DNA"/>
</dbReference>
<dbReference type="PANTHER" id="PTHR22930:SF269">
    <property type="entry name" value="NUCLEASE HARBI1-LIKE PROTEIN"/>
    <property type="match status" value="1"/>
</dbReference>
<evidence type="ECO:0000256" key="1">
    <source>
        <dbReference type="ARBA" id="ARBA00001968"/>
    </source>
</evidence>
<gene>
    <name evidence="9" type="ORF">FWK35_00019866</name>
</gene>
<evidence type="ECO:0000256" key="4">
    <source>
        <dbReference type="ARBA" id="ARBA00022722"/>
    </source>
</evidence>
<comment type="cofactor">
    <cofactor evidence="1">
        <name>a divalent metal cation</name>
        <dbReference type="ChEBI" id="CHEBI:60240"/>
    </cofactor>
</comment>
<dbReference type="OrthoDB" id="2570778at2759"/>